<dbReference type="SUPFAM" id="SSF52047">
    <property type="entry name" value="RNI-like"/>
    <property type="match status" value="1"/>
</dbReference>
<dbReference type="Proteomes" id="UP000292957">
    <property type="component" value="Unassembled WGS sequence"/>
</dbReference>
<reference evidence="1" key="1">
    <citation type="submission" date="2019-01" db="EMBL/GenBank/DDBJ databases">
        <title>Draft genome sequences of three monokaryotic isolates of the white-rot basidiomycete fungus Dichomitus squalens.</title>
        <authorList>
            <consortium name="DOE Joint Genome Institute"/>
            <person name="Lopez S.C."/>
            <person name="Andreopoulos B."/>
            <person name="Pangilinan J."/>
            <person name="Lipzen A."/>
            <person name="Riley R."/>
            <person name="Ahrendt S."/>
            <person name="Ng V."/>
            <person name="Barry K."/>
            <person name="Daum C."/>
            <person name="Grigoriev I.V."/>
            <person name="Hilden K.S."/>
            <person name="Makela M.R."/>
            <person name="de Vries R.P."/>
        </authorList>
    </citation>
    <scope>NUCLEOTIDE SEQUENCE [LARGE SCALE GENOMIC DNA]</scope>
    <source>
        <strain evidence="1">OM18370.1</strain>
    </source>
</reference>
<evidence type="ECO:0008006" key="2">
    <source>
        <dbReference type="Google" id="ProtNLM"/>
    </source>
</evidence>
<protein>
    <recommendedName>
        <fullName evidence="2">F-box domain-containing protein</fullName>
    </recommendedName>
</protein>
<name>A0A4Q9MBF5_9APHY</name>
<evidence type="ECO:0000313" key="1">
    <source>
        <dbReference type="EMBL" id="TBU24590.1"/>
    </source>
</evidence>
<dbReference type="Gene3D" id="3.80.10.10">
    <property type="entry name" value="Ribonuclease Inhibitor"/>
    <property type="match status" value="1"/>
</dbReference>
<dbReference type="InterPro" id="IPR032675">
    <property type="entry name" value="LRR_dom_sf"/>
</dbReference>
<organism evidence="1">
    <name type="scientific">Dichomitus squalens</name>
    <dbReference type="NCBI Taxonomy" id="114155"/>
    <lineage>
        <taxon>Eukaryota</taxon>
        <taxon>Fungi</taxon>
        <taxon>Dikarya</taxon>
        <taxon>Basidiomycota</taxon>
        <taxon>Agaricomycotina</taxon>
        <taxon>Agaricomycetes</taxon>
        <taxon>Polyporales</taxon>
        <taxon>Polyporaceae</taxon>
        <taxon>Dichomitus</taxon>
    </lineage>
</organism>
<proteinExistence type="predicted"/>
<dbReference type="OrthoDB" id="2733233at2759"/>
<accession>A0A4Q9MBF5</accession>
<gene>
    <name evidence="1" type="ORF">BD311DRAFT_780877</name>
</gene>
<sequence length="520" mass="58754">MKHRQDGSRAWDSYPWTYVSWVCRYWRWIAHTSPALWTTVWIDVGDRNWCKLAWVAASLERAAGALLDVSVVLRPSGVESWDTIRDLLLPSVSAIRRFVFTFYYGDGGLSDVSSLALFIASMTSLEVLRLDDDSSEHPSSEMLLQLPTSQLQKLRVLELTNLLLPTSPNLSECRSLRSLSIKDVFAHPNAVDLLSILLDCPHLETLAVVLRPDTTLITDRLHSLIPSVDMPSLRFLLIQGKLADIVHVCDRIRVPPTCIIDVFDRSAGRPFPPGVESMMSIVLPKQTVFRSVISACTGISLDFRCQKWEFKMSGSDGQPRVSITHFPILGTSTITPVWEDFMRMLSTVAITEFTFAYDRLHEITVDMWSDSLSRMPTLQVLCVLGGFVDTQGSATFPTAMFEAIATVSTATGTAQCPLLRGLFFANLVLDRITEEAFLRALQRRESVGRRLEQVCFLDCFRTNLVGEDFKERMQEYVDVRVMYPLSLEDAFRVIDQRAPTTRSRGRGMFNFLTRLLSRSS</sequence>
<dbReference type="EMBL" id="ML143476">
    <property type="protein sequence ID" value="TBU24590.1"/>
    <property type="molecule type" value="Genomic_DNA"/>
</dbReference>
<dbReference type="AlphaFoldDB" id="A0A4Q9MBF5"/>